<dbReference type="PANTHER" id="PTHR23349:SF57">
    <property type="entry name" value="FACTOR IN THE GERMLINE ALPHA"/>
    <property type="match status" value="1"/>
</dbReference>
<dbReference type="SUPFAM" id="SSF47459">
    <property type="entry name" value="HLH, helix-loop-helix DNA-binding domain"/>
    <property type="match status" value="1"/>
</dbReference>
<evidence type="ECO:0000256" key="7">
    <source>
        <dbReference type="ARBA" id="ARBA00023163"/>
    </source>
</evidence>
<comment type="subcellular location">
    <subcellularLocation>
        <location evidence="1">Nucleus</location>
    </subcellularLocation>
</comment>
<keyword evidence="7" id="KW-0804">Transcription</keyword>
<dbReference type="Ensembl" id="ENSPSTT00000020370.1">
    <property type="protein sequence ID" value="ENSPSTP00000019435.1"/>
    <property type="gene ID" value="ENSPSTG00000014048.1"/>
</dbReference>
<dbReference type="GO" id="GO:0005634">
    <property type="term" value="C:nucleus"/>
    <property type="evidence" value="ECO:0007669"/>
    <property type="project" value="UniProtKB-SubCell"/>
</dbReference>
<evidence type="ECO:0000256" key="6">
    <source>
        <dbReference type="ARBA" id="ARBA00023125"/>
    </source>
</evidence>
<dbReference type="CDD" id="cd11422">
    <property type="entry name" value="bHLH_TS_FIGLA"/>
    <property type="match status" value="1"/>
</dbReference>
<keyword evidence="15" id="KW-1185">Reference proteome</keyword>
<keyword evidence="3" id="KW-0221">Differentiation</keyword>
<protein>
    <recommendedName>
        <fullName evidence="10">Factor in the germline alpha</fullName>
    </recommendedName>
    <alternativeName>
        <fullName evidence="11">Transcription factor FIGa</fullName>
    </alternativeName>
</protein>
<dbReference type="GO" id="GO:0046983">
    <property type="term" value="F:protein dimerization activity"/>
    <property type="evidence" value="ECO:0007669"/>
    <property type="project" value="InterPro"/>
</dbReference>
<keyword evidence="4" id="KW-0896">Oogenesis</keyword>
<name>A0A8C9FQ79_PAVCR</name>
<dbReference type="Gene3D" id="4.10.280.10">
    <property type="entry name" value="Helix-loop-helix DNA-binding domain"/>
    <property type="match status" value="1"/>
</dbReference>
<evidence type="ECO:0000256" key="9">
    <source>
        <dbReference type="ARBA" id="ARBA00065083"/>
    </source>
</evidence>
<sequence length="183" mass="19458">RDAGTPNPTPPFWAARPRGADSPPGPFWGMFLGDRGAPGVLLPTPPPEVLGVVLSQQHGPLPHAAPIARLRRGPNGGYEALGDPEGVLERRRVANAKERERIRNLNSGFSALKALVPLVPQDRRPSKADTLRAAAEYIRLLRGVLRDTGGLQVPPPQKSHGGALKGGFGGCLVPFCSPRMTPL</sequence>
<evidence type="ECO:0000259" key="13">
    <source>
        <dbReference type="PROSITE" id="PS50888"/>
    </source>
</evidence>
<dbReference type="Proteomes" id="UP000694428">
    <property type="component" value="Unplaced"/>
</dbReference>
<dbReference type="GO" id="GO:0000981">
    <property type="term" value="F:DNA-binding transcription factor activity, RNA polymerase II-specific"/>
    <property type="evidence" value="ECO:0007669"/>
    <property type="project" value="TreeGrafter"/>
</dbReference>
<keyword evidence="2" id="KW-0217">Developmental protein</keyword>
<evidence type="ECO:0000256" key="3">
    <source>
        <dbReference type="ARBA" id="ARBA00022782"/>
    </source>
</evidence>
<dbReference type="SMART" id="SM00353">
    <property type="entry name" value="HLH"/>
    <property type="match status" value="1"/>
</dbReference>
<reference evidence="14" key="1">
    <citation type="submission" date="2025-08" db="UniProtKB">
        <authorList>
            <consortium name="Ensembl"/>
        </authorList>
    </citation>
    <scope>IDENTIFICATION</scope>
</reference>
<keyword evidence="5" id="KW-0805">Transcription regulation</keyword>
<dbReference type="FunFam" id="4.10.280.10:FF:000068">
    <property type="entry name" value="factor in the germline alpha"/>
    <property type="match status" value="1"/>
</dbReference>
<evidence type="ECO:0000256" key="2">
    <source>
        <dbReference type="ARBA" id="ARBA00022473"/>
    </source>
</evidence>
<evidence type="ECO:0000256" key="12">
    <source>
        <dbReference type="SAM" id="MobiDB-lite"/>
    </source>
</evidence>
<keyword evidence="8" id="KW-0539">Nucleus</keyword>
<keyword evidence="6" id="KW-0238">DNA-binding</keyword>
<evidence type="ECO:0000313" key="15">
    <source>
        <dbReference type="Proteomes" id="UP000694428"/>
    </source>
</evidence>
<comment type="subunit">
    <text evidence="9">Heterodimer with TCF3/isoform E12.</text>
</comment>
<dbReference type="AlphaFoldDB" id="A0A8C9FQ79"/>
<dbReference type="GO" id="GO:0000977">
    <property type="term" value="F:RNA polymerase II transcription regulatory region sequence-specific DNA binding"/>
    <property type="evidence" value="ECO:0007669"/>
    <property type="project" value="TreeGrafter"/>
</dbReference>
<organism evidence="14 15">
    <name type="scientific">Pavo cristatus</name>
    <name type="common">Indian peafowl</name>
    <name type="synonym">Blue peafowl</name>
    <dbReference type="NCBI Taxonomy" id="9049"/>
    <lineage>
        <taxon>Eukaryota</taxon>
        <taxon>Metazoa</taxon>
        <taxon>Chordata</taxon>
        <taxon>Craniata</taxon>
        <taxon>Vertebrata</taxon>
        <taxon>Euteleostomi</taxon>
        <taxon>Archelosauria</taxon>
        <taxon>Archosauria</taxon>
        <taxon>Dinosauria</taxon>
        <taxon>Saurischia</taxon>
        <taxon>Theropoda</taxon>
        <taxon>Coelurosauria</taxon>
        <taxon>Aves</taxon>
        <taxon>Neognathae</taxon>
        <taxon>Galloanserae</taxon>
        <taxon>Galliformes</taxon>
        <taxon>Phasianidae</taxon>
        <taxon>Phasianinae</taxon>
        <taxon>Pavo</taxon>
    </lineage>
</organism>
<accession>A0A8C9FQ79</accession>
<dbReference type="PROSITE" id="PS50888">
    <property type="entry name" value="BHLH"/>
    <property type="match status" value="1"/>
</dbReference>
<evidence type="ECO:0000256" key="11">
    <source>
        <dbReference type="ARBA" id="ARBA00076899"/>
    </source>
</evidence>
<feature type="domain" description="BHLH" evidence="13">
    <location>
        <begin position="89"/>
        <end position="141"/>
    </location>
</feature>
<feature type="region of interest" description="Disordered" evidence="12">
    <location>
        <begin position="1"/>
        <end position="27"/>
    </location>
</feature>
<reference evidence="14" key="2">
    <citation type="submission" date="2025-09" db="UniProtKB">
        <authorList>
            <consortium name="Ensembl"/>
        </authorList>
    </citation>
    <scope>IDENTIFICATION</scope>
</reference>
<evidence type="ECO:0000256" key="5">
    <source>
        <dbReference type="ARBA" id="ARBA00023015"/>
    </source>
</evidence>
<evidence type="ECO:0000256" key="4">
    <source>
        <dbReference type="ARBA" id="ARBA00022943"/>
    </source>
</evidence>
<proteinExistence type="predicted"/>
<dbReference type="InterPro" id="IPR036638">
    <property type="entry name" value="HLH_DNA-bd_sf"/>
</dbReference>
<dbReference type="PANTHER" id="PTHR23349">
    <property type="entry name" value="BASIC HELIX-LOOP-HELIX TRANSCRIPTION FACTOR, TWIST"/>
    <property type="match status" value="1"/>
</dbReference>
<evidence type="ECO:0000313" key="14">
    <source>
        <dbReference type="Ensembl" id="ENSPSTP00000019435.1"/>
    </source>
</evidence>
<dbReference type="Pfam" id="PF00010">
    <property type="entry name" value="HLH"/>
    <property type="match status" value="1"/>
</dbReference>
<dbReference type="InterPro" id="IPR050283">
    <property type="entry name" value="E-box_TF_Regulators"/>
</dbReference>
<evidence type="ECO:0000256" key="1">
    <source>
        <dbReference type="ARBA" id="ARBA00004123"/>
    </source>
</evidence>
<evidence type="ECO:0000256" key="8">
    <source>
        <dbReference type="ARBA" id="ARBA00023242"/>
    </source>
</evidence>
<evidence type="ECO:0000256" key="10">
    <source>
        <dbReference type="ARBA" id="ARBA00071496"/>
    </source>
</evidence>
<dbReference type="InterPro" id="IPR011598">
    <property type="entry name" value="bHLH_dom"/>
</dbReference>
<dbReference type="GO" id="GO:0048477">
    <property type="term" value="P:oogenesis"/>
    <property type="evidence" value="ECO:0007669"/>
    <property type="project" value="UniProtKB-KW"/>
</dbReference>